<organism evidence="1 2">
    <name type="scientific">Allacma fusca</name>
    <dbReference type="NCBI Taxonomy" id="39272"/>
    <lineage>
        <taxon>Eukaryota</taxon>
        <taxon>Metazoa</taxon>
        <taxon>Ecdysozoa</taxon>
        <taxon>Arthropoda</taxon>
        <taxon>Hexapoda</taxon>
        <taxon>Collembola</taxon>
        <taxon>Symphypleona</taxon>
        <taxon>Sminthuridae</taxon>
        <taxon>Allacma</taxon>
    </lineage>
</organism>
<dbReference type="OrthoDB" id="8052806at2759"/>
<gene>
    <name evidence="1" type="ORF">AFUS01_LOCUS1754</name>
</gene>
<proteinExistence type="predicted"/>
<dbReference type="EMBL" id="CAJVCH010009832">
    <property type="protein sequence ID" value="CAG7667402.1"/>
    <property type="molecule type" value="Genomic_DNA"/>
</dbReference>
<name>A0A8J2J2N4_9HEXA</name>
<keyword evidence="2" id="KW-1185">Reference proteome</keyword>
<dbReference type="Proteomes" id="UP000708208">
    <property type="component" value="Unassembled WGS sequence"/>
</dbReference>
<evidence type="ECO:0000313" key="1">
    <source>
        <dbReference type="EMBL" id="CAG7667402.1"/>
    </source>
</evidence>
<dbReference type="AlphaFoldDB" id="A0A8J2J2N4"/>
<dbReference type="PANTHER" id="PTHR47331">
    <property type="entry name" value="PHD-TYPE DOMAIN-CONTAINING PROTEIN"/>
    <property type="match status" value="1"/>
</dbReference>
<reference evidence="1" key="1">
    <citation type="submission" date="2021-06" db="EMBL/GenBank/DDBJ databases">
        <authorList>
            <person name="Hodson N. C."/>
            <person name="Mongue J. A."/>
            <person name="Jaron S. K."/>
        </authorList>
    </citation>
    <scope>NUCLEOTIDE SEQUENCE</scope>
</reference>
<evidence type="ECO:0000313" key="2">
    <source>
        <dbReference type="Proteomes" id="UP000708208"/>
    </source>
</evidence>
<dbReference type="PANTHER" id="PTHR47331:SF5">
    <property type="entry name" value="RIBONUCLEASE H"/>
    <property type="match status" value="1"/>
</dbReference>
<protein>
    <recommendedName>
        <fullName evidence="3">Peptidase aspartic putative domain-containing protein</fullName>
    </recommendedName>
</protein>
<sequence length="273" mass="30743">MVNAIDNMGNPLIARAFLDNCSDAIFVESSFVSQLGLARRKLQEPVEIGGLEDVQVSMVTEAVDLNLTSRHFPGSHIQIIRSMILRGQDSEPIAQESVFGWLVAGGEIKQKQQLTYYNLTTSSSDTELRKFWELESTVEATKALTVEERTCERHFQSTTTRLEDGFYQVRLPFKENKPSMGDSKRQALSRFYNLETKLERNPQQKCLYVSFMEDVHSSGYMEESNEASDKGTDDSNFLPHHGVLKMSSSTTKLRVVFDGSAKSTSGYSLNDQL</sequence>
<accession>A0A8J2J2N4</accession>
<evidence type="ECO:0008006" key="3">
    <source>
        <dbReference type="Google" id="ProtNLM"/>
    </source>
</evidence>
<comment type="caution">
    <text evidence="1">The sequence shown here is derived from an EMBL/GenBank/DDBJ whole genome shotgun (WGS) entry which is preliminary data.</text>
</comment>